<reference evidence="2 3" key="1">
    <citation type="submission" date="2019-04" db="EMBL/GenBank/DDBJ databases">
        <title>Phreatobacter aquaticus sp. nov.</title>
        <authorList>
            <person name="Choi A."/>
        </authorList>
    </citation>
    <scope>NUCLEOTIDE SEQUENCE [LARGE SCALE GENOMIC DNA]</scope>
    <source>
        <strain evidence="2 3">KCTC 52518</strain>
    </source>
</reference>
<dbReference type="EMBL" id="CP039690">
    <property type="protein sequence ID" value="QCI63515.1"/>
    <property type="molecule type" value="Genomic_DNA"/>
</dbReference>
<dbReference type="GO" id="GO:0016747">
    <property type="term" value="F:acyltransferase activity, transferring groups other than amino-acyl groups"/>
    <property type="evidence" value="ECO:0007669"/>
    <property type="project" value="InterPro"/>
</dbReference>
<evidence type="ECO:0000313" key="3">
    <source>
        <dbReference type="Proteomes" id="UP000298781"/>
    </source>
</evidence>
<dbReference type="AlphaFoldDB" id="A0A4D7AVA8"/>
<dbReference type="InterPro" id="IPR016181">
    <property type="entry name" value="Acyl_CoA_acyltransferase"/>
</dbReference>
<evidence type="ECO:0000259" key="1">
    <source>
        <dbReference type="PROSITE" id="PS51186"/>
    </source>
</evidence>
<dbReference type="OrthoDB" id="9794566at2"/>
<proteinExistence type="predicted"/>
<feature type="domain" description="N-acetyltransferase" evidence="1">
    <location>
        <begin position="13"/>
        <end position="171"/>
    </location>
</feature>
<dbReference type="InterPro" id="IPR000182">
    <property type="entry name" value="GNAT_dom"/>
</dbReference>
<dbReference type="PANTHER" id="PTHR43072">
    <property type="entry name" value="N-ACETYLTRANSFERASE"/>
    <property type="match status" value="1"/>
</dbReference>
<dbReference type="Pfam" id="PF00583">
    <property type="entry name" value="Acetyltransf_1"/>
    <property type="match status" value="1"/>
</dbReference>
<dbReference type="Gene3D" id="3.40.630.30">
    <property type="match status" value="1"/>
</dbReference>
<protein>
    <submittedName>
        <fullName evidence="2">GNAT family N-acetyltransferase</fullName>
    </submittedName>
</protein>
<dbReference type="PROSITE" id="PS51186">
    <property type="entry name" value="GNAT"/>
    <property type="match status" value="1"/>
</dbReference>
<dbReference type="Proteomes" id="UP000298781">
    <property type="component" value="Chromosome"/>
</dbReference>
<sequence>MLRRKAEGVPMPVVLRPYVEADRRFVVALVHQLNVFEDAISGDRAKDRSAAEACLDADLERAARDGGAVIVATDGAELVGMMAWVIDPPQPYLRADIGKVALVTELVVDERSRGQGIGTALLEEAERLSRLHQVSRLRIGAIAGNSIARRAYERFGFRTTYVELAKDLDEE</sequence>
<evidence type="ECO:0000313" key="2">
    <source>
        <dbReference type="EMBL" id="QCI63515.1"/>
    </source>
</evidence>
<keyword evidence="2" id="KW-0808">Transferase</keyword>
<organism evidence="2 3">
    <name type="scientific">Phreatobacter stygius</name>
    <dbReference type="NCBI Taxonomy" id="1940610"/>
    <lineage>
        <taxon>Bacteria</taxon>
        <taxon>Pseudomonadati</taxon>
        <taxon>Pseudomonadota</taxon>
        <taxon>Alphaproteobacteria</taxon>
        <taxon>Hyphomicrobiales</taxon>
        <taxon>Phreatobacteraceae</taxon>
        <taxon>Phreatobacter</taxon>
    </lineage>
</organism>
<dbReference type="KEGG" id="pstg:E8M01_04245"/>
<keyword evidence="3" id="KW-1185">Reference proteome</keyword>
<dbReference type="CDD" id="cd04301">
    <property type="entry name" value="NAT_SF"/>
    <property type="match status" value="1"/>
</dbReference>
<gene>
    <name evidence="2" type="ORF">E8M01_04245</name>
</gene>
<name>A0A4D7AVA8_9HYPH</name>
<accession>A0A4D7AVA8</accession>
<dbReference type="SUPFAM" id="SSF55729">
    <property type="entry name" value="Acyl-CoA N-acyltransferases (Nat)"/>
    <property type="match status" value="1"/>
</dbReference>